<evidence type="ECO:0000256" key="2">
    <source>
        <dbReference type="SAM" id="MobiDB-lite"/>
    </source>
</evidence>
<accession>A0A8J4CXU9</accession>
<dbReference type="OrthoDB" id="550480at2759"/>
<dbReference type="AlphaFoldDB" id="A0A8J4CXU9"/>
<sequence length="1067" mass="113802">MQADPVAYSVGCKLVDAAGETNGCDEHDGHCSDNDDGDSSGSDDVALYLETLQCRVSGSTWRCLPEHELSNVPYEYDDAAQAALVGGVALACETLTEGQASAGGDTVIAAPLPTGRTRAAAIATAADEDMNRAQEWDLDSSRAEGAPTDGTAADAPQFSGEGTSDPGNGEVEEGARQPPRSEANEPGGSAAFADGGNASDPEDCRLAERKFDTLQKPIQRSGYRRRQTARKEKPPVSRSLSHALCVRCGTASCCSGCNCDSNRGAVASADAVPPPPSDQQLPAAPSTGALAIAVRAASDDGIRQDGSGAKRRRIVVIGDGDDDNIPAPKAINDRGDSVAGLGTGLPGAVSDYRLCTGSPDLGSCHGESMMAEAEGDVAKPRPEDLRTLPVCGWGETTPAATELLGRLAREIGLDSPRVTPGLYVVHPLQTRGGKWTWSVEQLKKKHPALAEEVRRWHIPHRMRVVQITDPCHPVYNNDIIMRNCEPKQRMLVFTENLTPNTPLSAYFGTIKTQAESDEYVLADMTHGRQLMEAYTHTCDWTELHEGDSEKLVVVGDTRNCLMTYANEIRFWGTCDELWRDVSPIAEDVRRTGCRCECYRGRIANAECVQGIVKYRDLKGNMCYGFFILYYTSKHVQSGEEALIHWDKTGSFFNVIREATNTNRFYKGLQTRLRSQAEQLAESLARLEAAEIEIRRLSELVLQKDGHLERMLSELAALKQWGAPRLNEAASGVATPLPPELSYACLLDELNKLRDEVSALRSERKAGLEATIRVKSQNLKLERLRSNLEEERAAREDVERQLAACRATSNLQLVQLDGCRNELKVLKGQLTAVAAAATKRQMRGAVGRGSMDRRRRDMAAAAAPVLAAATAARPGVAGATATTLAAAAMDDRDLLGYEGRVNMSGGAGAGGGEGACVPSARDLGPAGMLGHPDSGCRRQGQVQVHSMREKGTTDGGPHEAGGARALMGVSSADLLPPRQFDGGGGTAAADRVQWPGVVKLELRHECNGCDRHGPGPPKLGRGECTAGGSSSGSSAKAGPEVPLSAASLRLQAGVKGSKVVLVDLTLDE</sequence>
<feature type="compositionally biased region" description="Basic and acidic residues" evidence="2">
    <location>
        <begin position="202"/>
        <end position="213"/>
    </location>
</feature>
<reference evidence="3" key="1">
    <citation type="journal article" date="2021" name="Proc. Natl. Acad. Sci. U.S.A.">
        <title>Three genomes in the algal genus Volvox reveal the fate of a haploid sex-determining region after a transition to homothallism.</title>
        <authorList>
            <person name="Yamamoto K."/>
            <person name="Hamaji T."/>
            <person name="Kawai-Toyooka H."/>
            <person name="Matsuzaki R."/>
            <person name="Takahashi F."/>
            <person name="Nishimura Y."/>
            <person name="Kawachi M."/>
            <person name="Noguchi H."/>
            <person name="Minakuchi Y."/>
            <person name="Umen J.G."/>
            <person name="Toyoda A."/>
            <person name="Nozaki H."/>
        </authorList>
    </citation>
    <scope>NUCLEOTIDE SEQUENCE</scope>
    <source>
        <strain evidence="4">NIES-3785</strain>
        <strain evidence="3">NIES-3786</strain>
    </source>
</reference>
<organism evidence="3 5">
    <name type="scientific">Volvox reticuliferus</name>
    <dbReference type="NCBI Taxonomy" id="1737510"/>
    <lineage>
        <taxon>Eukaryota</taxon>
        <taxon>Viridiplantae</taxon>
        <taxon>Chlorophyta</taxon>
        <taxon>core chlorophytes</taxon>
        <taxon>Chlorophyceae</taxon>
        <taxon>CS clade</taxon>
        <taxon>Chlamydomonadales</taxon>
        <taxon>Volvocaceae</taxon>
        <taxon>Volvox</taxon>
    </lineage>
</organism>
<protein>
    <submittedName>
        <fullName evidence="3">Uncharacterized protein</fullName>
    </submittedName>
</protein>
<comment type="caution">
    <text evidence="3">The sequence shown here is derived from an EMBL/GenBank/DDBJ whole genome shotgun (WGS) entry which is preliminary data.</text>
</comment>
<evidence type="ECO:0000313" key="4">
    <source>
        <dbReference type="EMBL" id="GIM14237.1"/>
    </source>
</evidence>
<dbReference type="EMBL" id="BNCQ01000055">
    <property type="protein sequence ID" value="GIM14237.1"/>
    <property type="molecule type" value="Genomic_DNA"/>
</dbReference>
<evidence type="ECO:0000313" key="3">
    <source>
        <dbReference type="EMBL" id="GIL88675.1"/>
    </source>
</evidence>
<evidence type="ECO:0000313" key="5">
    <source>
        <dbReference type="Proteomes" id="UP000747110"/>
    </source>
</evidence>
<keyword evidence="5" id="KW-1185">Reference proteome</keyword>
<feature type="region of interest" description="Disordered" evidence="2">
    <location>
        <begin position="1007"/>
        <end position="1039"/>
    </location>
</feature>
<feature type="coiled-coil region" evidence="1">
    <location>
        <begin position="669"/>
        <end position="699"/>
    </location>
</feature>
<gene>
    <name evidence="3" type="ORF">Vretifemale_16597</name>
    <name evidence="4" type="ORF">Vretimale_17258</name>
</gene>
<name>A0A8J4CXU9_9CHLO</name>
<feature type="region of interest" description="Disordered" evidence="2">
    <location>
        <begin position="135"/>
        <end position="236"/>
    </location>
</feature>
<evidence type="ECO:0000256" key="1">
    <source>
        <dbReference type="SAM" id="Coils"/>
    </source>
</evidence>
<feature type="coiled-coil region" evidence="1">
    <location>
        <begin position="742"/>
        <end position="807"/>
    </location>
</feature>
<keyword evidence="1" id="KW-0175">Coiled coil</keyword>
<dbReference type="Proteomes" id="UP000722791">
    <property type="component" value="Unassembled WGS sequence"/>
</dbReference>
<dbReference type="Proteomes" id="UP000747110">
    <property type="component" value="Unassembled WGS sequence"/>
</dbReference>
<feature type="compositionally biased region" description="Low complexity" evidence="2">
    <location>
        <begin position="1025"/>
        <end position="1037"/>
    </location>
</feature>
<dbReference type="EMBL" id="BNCP01000046">
    <property type="protein sequence ID" value="GIL88675.1"/>
    <property type="molecule type" value="Genomic_DNA"/>
</dbReference>
<proteinExistence type="predicted"/>